<evidence type="ECO:0000313" key="4">
    <source>
        <dbReference type="Proteomes" id="UP001322277"/>
    </source>
</evidence>
<evidence type="ECO:0000256" key="1">
    <source>
        <dbReference type="SAM" id="MobiDB-lite"/>
    </source>
</evidence>
<dbReference type="KEGG" id="cdet:87947336"/>
<proteinExistence type="predicted"/>
<organism evidence="3 4">
    <name type="scientific">Colletotrichum destructivum</name>
    <dbReference type="NCBI Taxonomy" id="34406"/>
    <lineage>
        <taxon>Eukaryota</taxon>
        <taxon>Fungi</taxon>
        <taxon>Dikarya</taxon>
        <taxon>Ascomycota</taxon>
        <taxon>Pezizomycotina</taxon>
        <taxon>Sordariomycetes</taxon>
        <taxon>Hypocreomycetidae</taxon>
        <taxon>Glomerellales</taxon>
        <taxon>Glomerellaceae</taxon>
        <taxon>Colletotrichum</taxon>
        <taxon>Colletotrichum destructivum species complex</taxon>
    </lineage>
</organism>
<name>A0AAX4IRM4_9PEZI</name>
<evidence type="ECO:0000256" key="2">
    <source>
        <dbReference type="SAM" id="SignalP"/>
    </source>
</evidence>
<sequence>MTRHRHLALHLAAALALLAAVLPGARVAAVEDLEAEDVPPECVAACTPIVQLTGRCEAQAEQRFGTDRRRAAVGGPEREARRMRKKRRSLQRTLGKRLGRRQREEDDDDDDVEDGDEEDDSDDDEEGAAARTQPAPGRLAETERSKAADEAGEDAAMRACVCGERGFDVAGAAFGCAACVARNGTAVEANEDIRQVIAECGFVAAPAPPVLVTTTTPPVLVPATSTLPPPVLAPGEPSTLSSSTSTSTTTPPLSPSQVDAPPSTQSTSMPPPAPPATQTPSVPTTPSQPVEASSTQSAESVTPVTVFETPTFVTLPSIVPPNDAPASPPDLDDGNQMSNGARVVGVLGRRAVLVAIVVFLLS</sequence>
<dbReference type="RefSeq" id="XP_062783043.1">
    <property type="nucleotide sequence ID" value="XM_062926992.1"/>
</dbReference>
<feature type="compositionally biased region" description="Polar residues" evidence="1">
    <location>
        <begin position="290"/>
        <end position="300"/>
    </location>
</feature>
<dbReference type="EMBL" id="CP137311">
    <property type="protein sequence ID" value="WQF85822.1"/>
    <property type="molecule type" value="Genomic_DNA"/>
</dbReference>
<feature type="signal peptide" evidence="2">
    <location>
        <begin position="1"/>
        <end position="29"/>
    </location>
</feature>
<dbReference type="Proteomes" id="UP001322277">
    <property type="component" value="Chromosome 7"/>
</dbReference>
<feature type="region of interest" description="Disordered" evidence="1">
    <location>
        <begin position="67"/>
        <end position="152"/>
    </location>
</feature>
<dbReference type="GeneID" id="87947336"/>
<accession>A0AAX4IRM4</accession>
<protein>
    <submittedName>
        <fullName evidence="3">Uncharacterized protein</fullName>
    </submittedName>
</protein>
<gene>
    <name evidence="3" type="ORF">CDEST_10836</name>
</gene>
<feature type="compositionally biased region" description="Acidic residues" evidence="1">
    <location>
        <begin position="105"/>
        <end position="127"/>
    </location>
</feature>
<feature type="compositionally biased region" description="Low complexity" evidence="1">
    <location>
        <begin position="233"/>
        <end position="251"/>
    </location>
</feature>
<feature type="compositionally biased region" description="Basic and acidic residues" evidence="1">
    <location>
        <begin position="140"/>
        <end position="149"/>
    </location>
</feature>
<feature type="compositionally biased region" description="Basic and acidic residues" evidence="1">
    <location>
        <begin position="67"/>
        <end position="80"/>
    </location>
</feature>
<feature type="chain" id="PRO_5043735663" evidence="2">
    <location>
        <begin position="30"/>
        <end position="362"/>
    </location>
</feature>
<feature type="compositionally biased region" description="Low complexity" evidence="1">
    <location>
        <begin position="278"/>
        <end position="289"/>
    </location>
</feature>
<evidence type="ECO:0000313" key="3">
    <source>
        <dbReference type="EMBL" id="WQF85822.1"/>
    </source>
</evidence>
<keyword evidence="2" id="KW-0732">Signal</keyword>
<feature type="region of interest" description="Disordered" evidence="1">
    <location>
        <begin position="314"/>
        <end position="336"/>
    </location>
</feature>
<feature type="region of interest" description="Disordered" evidence="1">
    <location>
        <begin position="227"/>
        <end position="302"/>
    </location>
</feature>
<feature type="compositionally biased region" description="Basic residues" evidence="1">
    <location>
        <begin position="81"/>
        <end position="100"/>
    </location>
</feature>
<dbReference type="AlphaFoldDB" id="A0AAX4IRM4"/>
<reference evidence="4" key="1">
    <citation type="journal article" date="2023" name="bioRxiv">
        <title>Complete genome of the Medicago anthracnose fungus, Colletotrichum destructivum, reveals a mini-chromosome-like region within a core chromosome.</title>
        <authorList>
            <person name="Lapalu N."/>
            <person name="Simon A."/>
            <person name="Lu A."/>
            <person name="Plaumann P.-L."/>
            <person name="Amselem J."/>
            <person name="Pigne S."/>
            <person name="Auger A."/>
            <person name="Koch C."/>
            <person name="Dallery J.-F."/>
            <person name="O'Connell R.J."/>
        </authorList>
    </citation>
    <scope>NUCLEOTIDE SEQUENCE [LARGE SCALE GENOMIC DNA]</scope>
    <source>
        <strain evidence="4">CBS 520.97</strain>
    </source>
</reference>
<feature type="compositionally biased region" description="Pro residues" evidence="1">
    <location>
        <begin position="318"/>
        <end position="328"/>
    </location>
</feature>
<keyword evidence="4" id="KW-1185">Reference proteome</keyword>